<dbReference type="Gene3D" id="3.30.70.1730">
    <property type="match status" value="1"/>
</dbReference>
<dbReference type="Pfam" id="PF00466">
    <property type="entry name" value="Ribosomal_L10"/>
    <property type="match status" value="1"/>
</dbReference>
<sequence length="313" mass="33518">MGGKTANKAGYFDKLKGLLEEYRSVFIVSIDNVSSQQMHEVRHSLRGDGVVLMGKNTMVRRALKTFINDTPEYERLLPFVKGNVGFVFTNGDLKEIRDKLLANRVAAPARAGAVAPVDVWIPAGNTGMEPGKTSFFQALGVPTKIARGTIEITTDLKLVEAGNKVGPSEATLLNMMNISPFTYGLGIEQVYDQGQAFPAEILDIGEEQLLGTLAKAITTIATISLAINFPTLPSVMHSVVNSYKNILAVAVETEISWPEIEDLKDRIANPEAYAAAAPAAAAASGGAAAAPAEEEKKDESEEEDEEGFGGLFD</sequence>
<dbReference type="Gene3D" id="3.90.105.20">
    <property type="match status" value="1"/>
</dbReference>
<name>A0A0B4GUI5_METGA</name>
<dbReference type="GO" id="GO:0000027">
    <property type="term" value="P:ribosomal large subunit assembly"/>
    <property type="evidence" value="ECO:0007669"/>
    <property type="project" value="TreeGrafter"/>
</dbReference>
<keyword evidence="3 5" id="KW-0689">Ribosomal protein</keyword>
<dbReference type="Proteomes" id="UP000031192">
    <property type="component" value="Unassembled WGS sequence"/>
</dbReference>
<evidence type="ECO:0000256" key="4">
    <source>
        <dbReference type="ARBA" id="ARBA00023274"/>
    </source>
</evidence>
<dbReference type="InterPro" id="IPR050323">
    <property type="entry name" value="Ribosomal_protein_uL10"/>
</dbReference>
<dbReference type="OrthoDB" id="10259902at2759"/>
<dbReference type="InterPro" id="IPR040637">
    <property type="entry name" value="Ribosomal_uL10-like_insert"/>
</dbReference>
<dbReference type="HOGENOM" id="CLU_053173_1_1_1"/>
<proteinExistence type="inferred from homology"/>
<dbReference type="GO" id="GO:0070180">
    <property type="term" value="F:large ribosomal subunit rRNA binding"/>
    <property type="evidence" value="ECO:0007669"/>
    <property type="project" value="TreeGrafter"/>
</dbReference>
<organism evidence="8 9">
    <name type="scientific">Metarhizium guizhouense (strain ARSEF 977)</name>
    <dbReference type="NCBI Taxonomy" id="1276136"/>
    <lineage>
        <taxon>Eukaryota</taxon>
        <taxon>Fungi</taxon>
        <taxon>Dikarya</taxon>
        <taxon>Ascomycota</taxon>
        <taxon>Pezizomycotina</taxon>
        <taxon>Sordariomycetes</taxon>
        <taxon>Hypocreomycetidae</taxon>
        <taxon>Hypocreales</taxon>
        <taxon>Clavicipitaceae</taxon>
        <taxon>Metarhizium</taxon>
    </lineage>
</organism>
<dbReference type="FunFam" id="3.90.105.20:FF:000001">
    <property type="entry name" value="60S acidic ribosomal protein P0"/>
    <property type="match status" value="1"/>
</dbReference>
<comment type="caution">
    <text evidence="8">The sequence shown here is derived from an EMBL/GenBank/DDBJ whole genome shotgun (WGS) entry which is preliminary data.</text>
</comment>
<evidence type="ECO:0000313" key="9">
    <source>
        <dbReference type="Proteomes" id="UP000031192"/>
    </source>
</evidence>
<dbReference type="InterPro" id="IPR030670">
    <property type="entry name" value="uL10_eukaryotes"/>
</dbReference>
<protein>
    <recommendedName>
        <fullName evidence="5">60S acidic ribosomal protein P0</fullName>
    </recommendedName>
</protein>
<dbReference type="Pfam" id="PF00428">
    <property type="entry name" value="Ribosomal_60s"/>
    <property type="match status" value="1"/>
</dbReference>
<dbReference type="PANTHER" id="PTHR45699">
    <property type="entry name" value="60S ACIDIC RIBOSOMAL PROTEIN P0"/>
    <property type="match status" value="1"/>
</dbReference>
<gene>
    <name evidence="8" type="ORF">MGU_02144</name>
</gene>
<accession>A0A0B4GUI5</accession>
<evidence type="ECO:0000256" key="6">
    <source>
        <dbReference type="SAM" id="MobiDB-lite"/>
    </source>
</evidence>
<evidence type="ECO:0000313" key="8">
    <source>
        <dbReference type="EMBL" id="KID91190.1"/>
    </source>
</evidence>
<dbReference type="GO" id="GO:0003735">
    <property type="term" value="F:structural constituent of ribosome"/>
    <property type="evidence" value="ECO:0007669"/>
    <property type="project" value="TreeGrafter"/>
</dbReference>
<dbReference type="AlphaFoldDB" id="A0A0B4GUI5"/>
<dbReference type="PIRSF" id="PIRSF039087">
    <property type="entry name" value="L10E"/>
    <property type="match status" value="1"/>
</dbReference>
<reference evidence="8 9" key="1">
    <citation type="journal article" date="2014" name="Proc. Natl. Acad. Sci. U.S.A.">
        <title>Trajectory and genomic determinants of fungal-pathogen speciation and host adaptation.</title>
        <authorList>
            <person name="Hu X."/>
            <person name="Xiao G."/>
            <person name="Zheng P."/>
            <person name="Shang Y."/>
            <person name="Su Y."/>
            <person name="Zhang X."/>
            <person name="Liu X."/>
            <person name="Zhan S."/>
            <person name="St Leger R.J."/>
            <person name="Wang C."/>
        </authorList>
    </citation>
    <scope>NUCLEOTIDE SEQUENCE [LARGE SCALE GENOMIC DNA]</scope>
    <source>
        <strain evidence="8 9">ARSEF 977</strain>
    </source>
</reference>
<comment type="similarity">
    <text evidence="1 5">Belongs to the universal ribosomal protein uL10 family.</text>
</comment>
<keyword evidence="4 5" id="KW-0687">Ribonucleoprotein</keyword>
<dbReference type="FunFam" id="3.30.70.1730:FF:000002">
    <property type="entry name" value="60S acidic ribosomal protein P0"/>
    <property type="match status" value="1"/>
</dbReference>
<dbReference type="EMBL" id="AZNH01000004">
    <property type="protein sequence ID" value="KID91190.1"/>
    <property type="molecule type" value="Genomic_DNA"/>
</dbReference>
<feature type="region of interest" description="Disordered" evidence="6">
    <location>
        <begin position="284"/>
        <end position="313"/>
    </location>
</feature>
<keyword evidence="9" id="KW-1185">Reference proteome</keyword>
<dbReference type="GO" id="GO:0022625">
    <property type="term" value="C:cytosolic large ribosomal subunit"/>
    <property type="evidence" value="ECO:0007669"/>
    <property type="project" value="TreeGrafter"/>
</dbReference>
<evidence type="ECO:0000259" key="7">
    <source>
        <dbReference type="Pfam" id="PF17777"/>
    </source>
</evidence>
<dbReference type="InterPro" id="IPR043141">
    <property type="entry name" value="Ribosomal_uL10-like_sf"/>
</dbReference>
<evidence type="ECO:0000256" key="3">
    <source>
        <dbReference type="ARBA" id="ARBA00022980"/>
    </source>
</evidence>
<comment type="function">
    <text evidence="5">Component of the ribosome, a large ribonucleoprotein complex responsible for the synthesis of proteins in the cell. The small ribosomal subunit (SSU) binds messenger RNAs (mRNAs) and translates the encoded message by selecting cognate aminoacyl-transfer RNA (tRNA) molecules. The large subunit (LSU) contains the ribosomal catalytic site termed the peptidyl transferase center (PTC), which catalyzes the formation of peptide bonds, thereby polymerizing the amino acids delivered by tRNAs into a polypeptide chain. The nascent polypeptides leave the ribosome through a tunnel in the LSU and interact with protein factors that function in enzymatic processing, targeting, and the membrane insertion of nascent chains at the exit of the ribosomal tunnel. uL10 forms part of the P stalk that participates in recruiting G proteins to the ribosome.</text>
</comment>
<dbReference type="Pfam" id="PF17777">
    <property type="entry name" value="RL10P_insert"/>
    <property type="match status" value="1"/>
</dbReference>
<dbReference type="PANTHER" id="PTHR45699:SF3">
    <property type="entry name" value="LARGE RIBOSOMAL SUBUNIT PROTEIN UL10"/>
    <property type="match status" value="1"/>
</dbReference>
<dbReference type="GO" id="GO:0002181">
    <property type="term" value="P:cytoplasmic translation"/>
    <property type="evidence" value="ECO:0007669"/>
    <property type="project" value="TreeGrafter"/>
</dbReference>
<dbReference type="SUPFAM" id="SSF160369">
    <property type="entry name" value="Ribosomal protein L10-like"/>
    <property type="match status" value="1"/>
</dbReference>
<dbReference type="InterPro" id="IPR043164">
    <property type="entry name" value="Ribosomal_uL10-like_insert_sf"/>
</dbReference>
<evidence type="ECO:0000256" key="2">
    <source>
        <dbReference type="ARBA" id="ARBA00022553"/>
    </source>
</evidence>
<dbReference type="CDD" id="cd05795">
    <property type="entry name" value="Ribosomal_P0_L10e"/>
    <property type="match status" value="1"/>
</dbReference>
<feature type="domain" description="Large ribosomal subunit protein uL10-like insertion" evidence="7">
    <location>
        <begin position="109"/>
        <end position="178"/>
    </location>
</feature>
<keyword evidence="2" id="KW-0597">Phosphoprotein</keyword>
<dbReference type="InterPro" id="IPR001790">
    <property type="entry name" value="Ribosomal_uL10"/>
</dbReference>
<evidence type="ECO:0000256" key="5">
    <source>
        <dbReference type="PIRNR" id="PIRNR039087"/>
    </source>
</evidence>
<evidence type="ECO:0000256" key="1">
    <source>
        <dbReference type="ARBA" id="ARBA00008889"/>
    </source>
</evidence>